<dbReference type="InterPro" id="IPR028096">
    <property type="entry name" value="EfeO_Cupredoxin"/>
</dbReference>
<evidence type="ECO:0000256" key="1">
    <source>
        <dbReference type="SAM" id="MobiDB-lite"/>
    </source>
</evidence>
<feature type="compositionally biased region" description="Low complexity" evidence="1">
    <location>
        <begin position="34"/>
        <end position="60"/>
    </location>
</feature>
<name>A0A437Q0D6_9ACTN</name>
<evidence type="ECO:0000256" key="2">
    <source>
        <dbReference type="SAM" id="SignalP"/>
    </source>
</evidence>
<dbReference type="RefSeq" id="WP_127827129.1">
    <property type="nucleotide sequence ID" value="NZ_RZYA01000002.1"/>
</dbReference>
<evidence type="ECO:0000313" key="5">
    <source>
        <dbReference type="Proteomes" id="UP000283128"/>
    </source>
</evidence>
<reference evidence="4 5" key="1">
    <citation type="submission" date="2019-01" db="EMBL/GenBank/DDBJ databases">
        <title>Genome sequences of Streptomyces and Rhizobium isolates collected from root and soil.</title>
        <authorList>
            <person name="Chhettri S."/>
            <person name="Sevigny J.L."/>
            <person name="Sen A."/>
            <person name="Ennis N."/>
            <person name="Tisa L."/>
        </authorList>
    </citation>
    <scope>NUCLEOTIDE SEQUENCE [LARGE SCALE GENOMIC DNA]</scope>
    <source>
        <strain evidence="4 5">San01</strain>
    </source>
</reference>
<feature type="region of interest" description="Disordered" evidence="1">
    <location>
        <begin position="30"/>
        <end position="60"/>
    </location>
</feature>
<dbReference type="EMBL" id="RZYA01000002">
    <property type="protein sequence ID" value="RVU27974.1"/>
    <property type="molecule type" value="Genomic_DNA"/>
</dbReference>
<evidence type="ECO:0000313" key="4">
    <source>
        <dbReference type="EMBL" id="RVU27974.1"/>
    </source>
</evidence>
<dbReference type="PANTHER" id="PTHR36507">
    <property type="entry name" value="BLL1555 PROTEIN"/>
    <property type="match status" value="1"/>
</dbReference>
<dbReference type="InterPro" id="IPR008972">
    <property type="entry name" value="Cupredoxin"/>
</dbReference>
<dbReference type="AlphaFoldDB" id="A0A437Q0D6"/>
<dbReference type="PROSITE" id="PS51257">
    <property type="entry name" value="PROKAR_LIPOPROTEIN"/>
    <property type="match status" value="1"/>
</dbReference>
<dbReference type="Pfam" id="PF13473">
    <property type="entry name" value="Cupredoxin_1"/>
    <property type="match status" value="1"/>
</dbReference>
<dbReference type="SUPFAM" id="SSF49503">
    <property type="entry name" value="Cupredoxins"/>
    <property type="match status" value="1"/>
</dbReference>
<dbReference type="OrthoDB" id="574459at2"/>
<feature type="chain" id="PRO_5018990424" evidence="2">
    <location>
        <begin position="28"/>
        <end position="144"/>
    </location>
</feature>
<sequence length="144" mass="14750">MKIRHRRTHAALVVAALCLLPSLTGCSDSGGGYSSSSTPNSSPSAAPRTSASSPAASASGRTGVKITIQNFAFHPAKAEAAPGTKITVTNQDTTAHTLTADDKSFDTGHIAPGKSATFTAPSKSGPYSYHCTIHPTMHGTLTVR</sequence>
<dbReference type="PANTHER" id="PTHR36507:SF1">
    <property type="entry name" value="BLL1555 PROTEIN"/>
    <property type="match status" value="1"/>
</dbReference>
<keyword evidence="5" id="KW-1185">Reference proteome</keyword>
<comment type="caution">
    <text evidence="4">The sequence shown here is derived from an EMBL/GenBank/DDBJ whole genome shotgun (WGS) entry which is preliminary data.</text>
</comment>
<evidence type="ECO:0000259" key="3">
    <source>
        <dbReference type="Pfam" id="PF13473"/>
    </source>
</evidence>
<keyword evidence="2" id="KW-0732">Signal</keyword>
<proteinExistence type="predicted"/>
<feature type="domain" description="EfeO-type cupredoxin-like" evidence="3">
    <location>
        <begin position="52"/>
        <end position="143"/>
    </location>
</feature>
<dbReference type="Proteomes" id="UP000283128">
    <property type="component" value="Unassembled WGS sequence"/>
</dbReference>
<protein>
    <submittedName>
        <fullName evidence="4">Metal-binding protein</fullName>
    </submittedName>
</protein>
<gene>
    <name evidence="4" type="ORF">EOT10_06810</name>
</gene>
<feature type="signal peptide" evidence="2">
    <location>
        <begin position="1"/>
        <end position="27"/>
    </location>
</feature>
<dbReference type="Gene3D" id="2.60.40.420">
    <property type="entry name" value="Cupredoxins - blue copper proteins"/>
    <property type="match status" value="1"/>
</dbReference>
<dbReference type="InterPro" id="IPR052721">
    <property type="entry name" value="ET_Amicyanin"/>
</dbReference>
<accession>A0A437Q0D6</accession>
<organism evidence="4 5">
    <name type="scientific">Streptomyces antnestii</name>
    <dbReference type="NCBI Taxonomy" id="2494256"/>
    <lineage>
        <taxon>Bacteria</taxon>
        <taxon>Bacillati</taxon>
        <taxon>Actinomycetota</taxon>
        <taxon>Actinomycetes</taxon>
        <taxon>Kitasatosporales</taxon>
        <taxon>Streptomycetaceae</taxon>
        <taxon>Streptomyces</taxon>
    </lineage>
</organism>